<keyword evidence="4" id="KW-1003">Cell membrane</keyword>
<dbReference type="SUPFAM" id="SSF143865">
    <property type="entry name" value="CorA soluble domain-like"/>
    <property type="match status" value="1"/>
</dbReference>
<evidence type="ECO:0000313" key="13">
    <source>
        <dbReference type="Proteomes" id="UP000282971"/>
    </source>
</evidence>
<comment type="similarity">
    <text evidence="2">Belongs to the CorA metal ion transporter (MIT) (TC 1.A.35) family.</text>
</comment>
<dbReference type="GO" id="GO:0015095">
    <property type="term" value="F:magnesium ion transmembrane transporter activity"/>
    <property type="evidence" value="ECO:0007669"/>
    <property type="project" value="TreeGrafter"/>
</dbReference>
<dbReference type="InterPro" id="IPR045863">
    <property type="entry name" value="CorA_TM1_TM2"/>
</dbReference>
<evidence type="ECO:0000256" key="10">
    <source>
        <dbReference type="ARBA" id="ARBA00023136"/>
    </source>
</evidence>
<reference evidence="12 13" key="1">
    <citation type="submission" date="2019-01" db="EMBL/GenBank/DDBJ databases">
        <authorList>
            <person name="Chen W.-M."/>
        </authorList>
    </citation>
    <scope>NUCLEOTIDE SEQUENCE [LARGE SCALE GENOMIC DNA]</scope>
    <source>
        <strain evidence="12 13">CCP-7</strain>
    </source>
</reference>
<evidence type="ECO:0000256" key="1">
    <source>
        <dbReference type="ARBA" id="ARBA00004651"/>
    </source>
</evidence>
<comment type="caution">
    <text evidence="12">The sequence shown here is derived from an EMBL/GenBank/DDBJ whole genome shotgun (WGS) entry which is preliminary data.</text>
</comment>
<name>A0A437M9X7_9SPHN</name>
<dbReference type="OrthoDB" id="9803484at2"/>
<organism evidence="12 13">
    <name type="scientific">Sphingomonas crocodyli</name>
    <dbReference type="NCBI Taxonomy" id="1979270"/>
    <lineage>
        <taxon>Bacteria</taxon>
        <taxon>Pseudomonadati</taxon>
        <taxon>Pseudomonadota</taxon>
        <taxon>Alphaproteobacteria</taxon>
        <taxon>Sphingomonadales</taxon>
        <taxon>Sphingomonadaceae</taxon>
        <taxon>Sphingomonas</taxon>
    </lineage>
</organism>
<keyword evidence="10 11" id="KW-0472">Membrane</keyword>
<keyword evidence="3" id="KW-0813">Transport</keyword>
<evidence type="ECO:0000256" key="11">
    <source>
        <dbReference type="SAM" id="Phobius"/>
    </source>
</evidence>
<dbReference type="GO" id="GO:0015087">
    <property type="term" value="F:cobalt ion transmembrane transporter activity"/>
    <property type="evidence" value="ECO:0007669"/>
    <property type="project" value="TreeGrafter"/>
</dbReference>
<keyword evidence="13" id="KW-1185">Reference proteome</keyword>
<keyword evidence="7" id="KW-0862">Zinc</keyword>
<evidence type="ECO:0000256" key="2">
    <source>
        <dbReference type="ARBA" id="ARBA00009765"/>
    </source>
</evidence>
<dbReference type="PANTHER" id="PTHR46494">
    <property type="entry name" value="CORA FAMILY METAL ION TRANSPORTER (EUROFUNG)"/>
    <property type="match status" value="1"/>
</dbReference>
<dbReference type="Pfam" id="PF01544">
    <property type="entry name" value="CorA"/>
    <property type="match status" value="1"/>
</dbReference>
<dbReference type="EMBL" id="SACN01000001">
    <property type="protein sequence ID" value="RVT94436.1"/>
    <property type="molecule type" value="Genomic_DNA"/>
</dbReference>
<evidence type="ECO:0000256" key="7">
    <source>
        <dbReference type="ARBA" id="ARBA00022833"/>
    </source>
</evidence>
<dbReference type="Gene3D" id="3.30.460.20">
    <property type="entry name" value="CorA soluble domain-like"/>
    <property type="match status" value="1"/>
</dbReference>
<keyword evidence="9" id="KW-0406">Ion transport</keyword>
<evidence type="ECO:0000256" key="9">
    <source>
        <dbReference type="ARBA" id="ARBA00023065"/>
    </source>
</evidence>
<gene>
    <name evidence="12" type="ORF">EOD43_11540</name>
</gene>
<proteinExistence type="inferred from homology"/>
<evidence type="ECO:0000256" key="3">
    <source>
        <dbReference type="ARBA" id="ARBA00022448"/>
    </source>
</evidence>
<dbReference type="GO" id="GO:0005886">
    <property type="term" value="C:plasma membrane"/>
    <property type="evidence" value="ECO:0007669"/>
    <property type="project" value="UniProtKB-SubCell"/>
</dbReference>
<evidence type="ECO:0000256" key="5">
    <source>
        <dbReference type="ARBA" id="ARBA00022519"/>
    </source>
</evidence>
<feature type="transmembrane region" description="Helical" evidence="11">
    <location>
        <begin position="242"/>
        <end position="264"/>
    </location>
</feature>
<dbReference type="GO" id="GO:0050897">
    <property type="term" value="F:cobalt ion binding"/>
    <property type="evidence" value="ECO:0007669"/>
    <property type="project" value="TreeGrafter"/>
</dbReference>
<evidence type="ECO:0000313" key="12">
    <source>
        <dbReference type="EMBL" id="RVT94436.1"/>
    </source>
</evidence>
<comment type="subcellular location">
    <subcellularLocation>
        <location evidence="1">Cell membrane</location>
        <topology evidence="1">Multi-pass membrane protein</topology>
    </subcellularLocation>
</comment>
<dbReference type="InterPro" id="IPR002523">
    <property type="entry name" value="MgTranspt_CorA/ZnTranspt_ZntB"/>
</dbReference>
<dbReference type="Proteomes" id="UP000282971">
    <property type="component" value="Unassembled WGS sequence"/>
</dbReference>
<feature type="transmembrane region" description="Helical" evidence="11">
    <location>
        <begin position="276"/>
        <end position="296"/>
    </location>
</feature>
<dbReference type="InterPro" id="IPR045861">
    <property type="entry name" value="CorA_cytoplasmic_dom"/>
</dbReference>
<dbReference type="PANTHER" id="PTHR46494:SF3">
    <property type="entry name" value="ZINC TRANSPORT PROTEIN ZNTB"/>
    <property type="match status" value="1"/>
</dbReference>
<keyword evidence="8 11" id="KW-1133">Transmembrane helix</keyword>
<accession>A0A437M9X7</accession>
<dbReference type="SUPFAM" id="SSF144083">
    <property type="entry name" value="Magnesium transport protein CorA, transmembrane region"/>
    <property type="match status" value="1"/>
</dbReference>
<keyword evidence="5" id="KW-0997">Cell inner membrane</keyword>
<keyword evidence="6 11" id="KW-0812">Transmembrane</keyword>
<dbReference type="AlphaFoldDB" id="A0A437M9X7"/>
<protein>
    <submittedName>
        <fullName evidence="12">Magnesium transporter CorA</fullName>
    </submittedName>
</protein>
<evidence type="ECO:0000256" key="4">
    <source>
        <dbReference type="ARBA" id="ARBA00022475"/>
    </source>
</evidence>
<dbReference type="RefSeq" id="WP_127743935.1">
    <property type="nucleotide sequence ID" value="NZ_SACN01000001.1"/>
</dbReference>
<dbReference type="GO" id="GO:0000287">
    <property type="term" value="F:magnesium ion binding"/>
    <property type="evidence" value="ECO:0007669"/>
    <property type="project" value="TreeGrafter"/>
</dbReference>
<evidence type="ECO:0000256" key="8">
    <source>
        <dbReference type="ARBA" id="ARBA00022989"/>
    </source>
</evidence>
<dbReference type="Gene3D" id="1.20.58.340">
    <property type="entry name" value="Magnesium transport protein CorA, transmembrane region"/>
    <property type="match status" value="2"/>
</dbReference>
<evidence type="ECO:0000256" key="6">
    <source>
        <dbReference type="ARBA" id="ARBA00022692"/>
    </source>
</evidence>
<sequence>MRQVDDCSADAGAGFRWLHLNLASQPSKDWIAAQFDLPVEVRELLLSPDAHQRALVDGGVVGCVLHDLERDFDDDDSVNVGALRLAFTDRMMITARLHPLRSADLVRSRLTRGAAVSEPAQALDLLLAAIADVVGGMARQLSVEMQRAEDKFLAGHLPPSPRDLMLIRRRLAGLHRMLDGMHAVFRRLEVDDELPETVLPVVEKISQRLRGLDGDVMAIQGQLRLLRDELEGQAAQRTNQNLYILSITTALMLPATLVTGIFGMNTGGMPWAQSGHGTLVATAIALGAAAATFLLLRWSGFTRR</sequence>